<evidence type="ECO:0000313" key="2">
    <source>
        <dbReference type="EMBL" id="ERN07946.1"/>
    </source>
</evidence>
<accession>W1PJV6</accession>
<gene>
    <name evidence="2" type="ORF">AMTR_s00012p00247830</name>
</gene>
<protein>
    <submittedName>
        <fullName evidence="2">Uncharacterized protein</fullName>
    </submittedName>
</protein>
<dbReference type="EMBL" id="KI393609">
    <property type="protein sequence ID" value="ERN07946.1"/>
    <property type="molecule type" value="Genomic_DNA"/>
</dbReference>
<evidence type="ECO:0000256" key="1">
    <source>
        <dbReference type="SAM" id="MobiDB-lite"/>
    </source>
</evidence>
<feature type="region of interest" description="Disordered" evidence="1">
    <location>
        <begin position="92"/>
        <end position="117"/>
    </location>
</feature>
<reference evidence="3" key="1">
    <citation type="journal article" date="2013" name="Science">
        <title>The Amborella genome and the evolution of flowering plants.</title>
        <authorList>
            <consortium name="Amborella Genome Project"/>
        </authorList>
    </citation>
    <scope>NUCLEOTIDE SEQUENCE [LARGE SCALE GENOMIC DNA]</scope>
</reference>
<organism evidence="2 3">
    <name type="scientific">Amborella trichopoda</name>
    <dbReference type="NCBI Taxonomy" id="13333"/>
    <lineage>
        <taxon>Eukaryota</taxon>
        <taxon>Viridiplantae</taxon>
        <taxon>Streptophyta</taxon>
        <taxon>Embryophyta</taxon>
        <taxon>Tracheophyta</taxon>
        <taxon>Spermatophyta</taxon>
        <taxon>Magnoliopsida</taxon>
        <taxon>Amborellales</taxon>
        <taxon>Amborellaceae</taxon>
        <taxon>Amborella</taxon>
    </lineage>
</organism>
<evidence type="ECO:0000313" key="3">
    <source>
        <dbReference type="Proteomes" id="UP000017836"/>
    </source>
</evidence>
<dbReference type="HOGENOM" id="CLU_1808804_0_0_1"/>
<name>W1PJV6_AMBTC</name>
<dbReference type="Gramene" id="ERN07946">
    <property type="protein sequence ID" value="ERN07946"/>
    <property type="gene ID" value="AMTR_s00012p00247830"/>
</dbReference>
<keyword evidence="3" id="KW-1185">Reference proteome</keyword>
<dbReference type="AlphaFoldDB" id="W1PJV6"/>
<dbReference type="Proteomes" id="UP000017836">
    <property type="component" value="Unassembled WGS sequence"/>
</dbReference>
<sequence length="143" mass="16075">MGCRSMIPTTHEILGSYRNGNGLSGTAWLDLSMGHKMWPKGWATTALRFKQDWGLLQDHDKAGRPGRVRPNPPSLDIFVFFDCLWPGPARPGPNRARARAGHEPRPPWPGQGRARVGRGLAQPRPRAHRSFCHQIWIRSVAKL</sequence>
<proteinExistence type="predicted"/>